<dbReference type="OrthoDB" id="105697at2157"/>
<evidence type="ECO:0000256" key="1">
    <source>
        <dbReference type="ARBA" id="ARBA00008791"/>
    </source>
</evidence>
<feature type="domain" description="UspA" evidence="2">
    <location>
        <begin position="1"/>
        <end position="142"/>
    </location>
</feature>
<proteinExistence type="inferred from homology"/>
<sequence length="148" mass="16326">MSTRILLPVDRSDHARTACELAVELFDSGTILFLHVIDPAEASFSAETSVPNIPEDWYENQRRRAEERFEDLDSVVESHGLDIEHLIETGKPAATIVEVAGENDIDHIVMGSHGRQGVSRILLGSVAETVVRRSPVPVTVARERSGEE</sequence>
<dbReference type="Proteomes" id="UP000466535">
    <property type="component" value="Unassembled WGS sequence"/>
</dbReference>
<dbReference type="Gene3D" id="3.40.50.620">
    <property type="entry name" value="HUPs"/>
    <property type="match status" value="1"/>
</dbReference>
<dbReference type="InterPro" id="IPR014729">
    <property type="entry name" value="Rossmann-like_a/b/a_fold"/>
</dbReference>
<accession>A0A6B0T7Z8</accession>
<comment type="caution">
    <text evidence="3">The sequence shown here is derived from an EMBL/GenBank/DDBJ whole genome shotgun (WGS) entry which is preliminary data.</text>
</comment>
<dbReference type="CDD" id="cd00293">
    <property type="entry name" value="USP-like"/>
    <property type="match status" value="1"/>
</dbReference>
<gene>
    <name evidence="3" type="ORF">GRX03_08970</name>
</gene>
<dbReference type="PANTHER" id="PTHR46268">
    <property type="entry name" value="STRESS RESPONSE PROTEIN NHAX"/>
    <property type="match status" value="1"/>
</dbReference>
<organism evidence="3 4">
    <name type="scientific">Halovenus carboxidivorans</name>
    <dbReference type="NCBI Taxonomy" id="2692199"/>
    <lineage>
        <taxon>Archaea</taxon>
        <taxon>Methanobacteriati</taxon>
        <taxon>Methanobacteriota</taxon>
        <taxon>Stenosarchaea group</taxon>
        <taxon>Halobacteria</taxon>
        <taxon>Halobacteriales</taxon>
        <taxon>Haloarculaceae</taxon>
        <taxon>Halovenus</taxon>
    </lineage>
</organism>
<comment type="similarity">
    <text evidence="1">Belongs to the universal stress protein A family.</text>
</comment>
<name>A0A6B0T7Z8_9EURY</name>
<dbReference type="AlphaFoldDB" id="A0A6B0T7Z8"/>
<dbReference type="InterPro" id="IPR006015">
    <property type="entry name" value="Universal_stress_UspA"/>
</dbReference>
<dbReference type="PRINTS" id="PR01438">
    <property type="entry name" value="UNVRSLSTRESS"/>
</dbReference>
<dbReference type="RefSeq" id="WP_159763870.1">
    <property type="nucleotide sequence ID" value="NZ_WUUT01000003.1"/>
</dbReference>
<reference evidence="3 4" key="1">
    <citation type="submission" date="2019-12" db="EMBL/GenBank/DDBJ databases">
        <title>Isolation and characterization of three novel carbon monoxide-oxidizing members of Halobacteria from salione crusts and soils.</title>
        <authorList>
            <person name="Myers M.R."/>
            <person name="King G.M."/>
        </authorList>
    </citation>
    <scope>NUCLEOTIDE SEQUENCE [LARGE SCALE GENOMIC DNA]</scope>
    <source>
        <strain evidence="3 4">WSH3</strain>
    </source>
</reference>
<dbReference type="EMBL" id="WUUT01000003">
    <property type="protein sequence ID" value="MXR51733.1"/>
    <property type="molecule type" value="Genomic_DNA"/>
</dbReference>
<evidence type="ECO:0000313" key="4">
    <source>
        <dbReference type="Proteomes" id="UP000466535"/>
    </source>
</evidence>
<dbReference type="SUPFAM" id="SSF52402">
    <property type="entry name" value="Adenine nucleotide alpha hydrolases-like"/>
    <property type="match status" value="1"/>
</dbReference>
<evidence type="ECO:0000313" key="3">
    <source>
        <dbReference type="EMBL" id="MXR51733.1"/>
    </source>
</evidence>
<dbReference type="InterPro" id="IPR006016">
    <property type="entry name" value="UspA"/>
</dbReference>
<dbReference type="PANTHER" id="PTHR46268:SF24">
    <property type="entry name" value="UNIVERSAL STRESS PROTEIN"/>
    <property type="match status" value="1"/>
</dbReference>
<keyword evidence="4" id="KW-1185">Reference proteome</keyword>
<protein>
    <submittedName>
        <fullName evidence="3">Universal stress protein</fullName>
    </submittedName>
</protein>
<evidence type="ECO:0000259" key="2">
    <source>
        <dbReference type="Pfam" id="PF00582"/>
    </source>
</evidence>
<dbReference type="Pfam" id="PF00582">
    <property type="entry name" value="Usp"/>
    <property type="match status" value="1"/>
</dbReference>